<proteinExistence type="predicted"/>
<reference evidence="2 3" key="1">
    <citation type="submission" date="2018-08" db="EMBL/GenBank/DDBJ databases">
        <title>Draft genome of the lignicolous fungus Coniochaeta pulveracea.</title>
        <authorList>
            <person name="Borstlap C.J."/>
            <person name="De Witt R.N."/>
            <person name="Botha A."/>
            <person name="Volschenk H."/>
        </authorList>
    </citation>
    <scope>NUCLEOTIDE SEQUENCE [LARGE SCALE GENOMIC DNA]</scope>
    <source>
        <strain evidence="2 3">CAB683</strain>
    </source>
</reference>
<keyword evidence="3" id="KW-1185">Reference proteome</keyword>
<dbReference type="EMBL" id="QVQW01000016">
    <property type="protein sequence ID" value="RKU46131.1"/>
    <property type="molecule type" value="Genomic_DNA"/>
</dbReference>
<feature type="compositionally biased region" description="Polar residues" evidence="1">
    <location>
        <begin position="450"/>
        <end position="487"/>
    </location>
</feature>
<evidence type="ECO:0000313" key="2">
    <source>
        <dbReference type="EMBL" id="RKU46131.1"/>
    </source>
</evidence>
<comment type="caution">
    <text evidence="2">The sequence shown here is derived from an EMBL/GenBank/DDBJ whole genome shotgun (WGS) entry which is preliminary data.</text>
</comment>
<name>A0A420YE04_9PEZI</name>
<feature type="compositionally biased region" description="Low complexity" evidence="1">
    <location>
        <begin position="416"/>
        <end position="432"/>
    </location>
</feature>
<dbReference type="Proteomes" id="UP000275385">
    <property type="component" value="Unassembled WGS sequence"/>
</dbReference>
<feature type="compositionally biased region" description="Basic and acidic residues" evidence="1">
    <location>
        <begin position="488"/>
        <end position="497"/>
    </location>
</feature>
<sequence length="506" mass="55031">MPRPRSTQQPHPLGSHPPSQEDLDAVDKALEILALDDRTYCEPMFSFVQARIQGLQEVLDVLARSGRWVPALSDEELDDLVVGLANKKAPAEVLEEIRRRYVHPRFIKKGQKQAAEESNLEHWEKRAAEMTEYMVGRGSGQGSQTPVEMHYTPPVREHITPLAQQQYHPPIQRDQHVAALRDGSHINERCNAAVGRGEGSTRPTSTETCALASPFSAYEAGNSGHAGQDWAPRGLCMGCHDRQQQPSSSSVSGMLGDEGHPNAVKEEQLLPNTAGSATGAPYRAIYVYARAIPNPGLHSSALEGTGTGNRHRQAVVPPPQTPTWSETTIEPQTHLMREASGSLHIGSPSPLPSFFTDAVANVPSIQPNTEPRKVGRGDRKQPPAPLKLTEGRMNPMPKNSAQKPSVQRTRGQQVQRSSAPRSSVPGSSAPRVNAQQSSAGKPITPKRNVPKSSGARTSALLNSLPQTTSPKNTAPETSAQKNNVTSKDVQRNSEQKKGVQNKTKWR</sequence>
<feature type="region of interest" description="Disordered" evidence="1">
    <location>
        <begin position="364"/>
        <end position="506"/>
    </location>
</feature>
<gene>
    <name evidence="2" type="ORF">DL546_007032</name>
</gene>
<feature type="compositionally biased region" description="Polar residues" evidence="1">
    <location>
        <begin position="1"/>
        <end position="10"/>
    </location>
</feature>
<organism evidence="2 3">
    <name type="scientific">Coniochaeta pulveracea</name>
    <dbReference type="NCBI Taxonomy" id="177199"/>
    <lineage>
        <taxon>Eukaryota</taxon>
        <taxon>Fungi</taxon>
        <taxon>Dikarya</taxon>
        <taxon>Ascomycota</taxon>
        <taxon>Pezizomycotina</taxon>
        <taxon>Sordariomycetes</taxon>
        <taxon>Sordariomycetidae</taxon>
        <taxon>Coniochaetales</taxon>
        <taxon>Coniochaetaceae</taxon>
        <taxon>Coniochaeta</taxon>
    </lineage>
</organism>
<dbReference type="AlphaFoldDB" id="A0A420YE04"/>
<evidence type="ECO:0000256" key="1">
    <source>
        <dbReference type="SAM" id="MobiDB-lite"/>
    </source>
</evidence>
<feature type="compositionally biased region" description="Basic and acidic residues" evidence="1">
    <location>
        <begin position="370"/>
        <end position="381"/>
    </location>
</feature>
<feature type="compositionally biased region" description="Polar residues" evidence="1">
    <location>
        <begin position="397"/>
        <end position="415"/>
    </location>
</feature>
<evidence type="ECO:0000313" key="3">
    <source>
        <dbReference type="Proteomes" id="UP000275385"/>
    </source>
</evidence>
<feature type="region of interest" description="Disordered" evidence="1">
    <location>
        <begin position="1"/>
        <end position="22"/>
    </location>
</feature>
<accession>A0A420YE04</accession>
<feature type="region of interest" description="Disordered" evidence="1">
    <location>
        <begin position="299"/>
        <end position="326"/>
    </location>
</feature>
<protein>
    <submittedName>
        <fullName evidence="2">Uncharacterized protein</fullName>
    </submittedName>
</protein>